<comment type="caution">
    <text evidence="1">The sequence shown here is derived from an EMBL/GenBank/DDBJ whole genome shotgun (WGS) entry which is preliminary data.</text>
</comment>
<protein>
    <submittedName>
        <fullName evidence="1">Uncharacterized protein</fullName>
    </submittedName>
</protein>
<evidence type="ECO:0000313" key="2">
    <source>
        <dbReference type="Proteomes" id="UP000821845"/>
    </source>
</evidence>
<accession>A0ACB7RVP2</accession>
<gene>
    <name evidence="1" type="ORF">HPB50_019678</name>
</gene>
<organism evidence="1 2">
    <name type="scientific">Hyalomma asiaticum</name>
    <name type="common">Tick</name>
    <dbReference type="NCBI Taxonomy" id="266040"/>
    <lineage>
        <taxon>Eukaryota</taxon>
        <taxon>Metazoa</taxon>
        <taxon>Ecdysozoa</taxon>
        <taxon>Arthropoda</taxon>
        <taxon>Chelicerata</taxon>
        <taxon>Arachnida</taxon>
        <taxon>Acari</taxon>
        <taxon>Parasitiformes</taxon>
        <taxon>Ixodida</taxon>
        <taxon>Ixodoidea</taxon>
        <taxon>Ixodidae</taxon>
        <taxon>Hyalomminae</taxon>
        <taxon>Hyalomma</taxon>
    </lineage>
</organism>
<name>A0ACB7RVP2_HYAAI</name>
<keyword evidence="2" id="KW-1185">Reference proteome</keyword>
<reference evidence="1" key="1">
    <citation type="submission" date="2020-05" db="EMBL/GenBank/DDBJ databases">
        <title>Large-scale comparative analyses of tick genomes elucidate their genetic diversity and vector capacities.</title>
        <authorList>
            <person name="Jia N."/>
            <person name="Wang J."/>
            <person name="Shi W."/>
            <person name="Du L."/>
            <person name="Sun Y."/>
            <person name="Zhan W."/>
            <person name="Jiang J."/>
            <person name="Wang Q."/>
            <person name="Zhang B."/>
            <person name="Ji P."/>
            <person name="Sakyi L.B."/>
            <person name="Cui X."/>
            <person name="Yuan T."/>
            <person name="Jiang B."/>
            <person name="Yang W."/>
            <person name="Lam T.T.-Y."/>
            <person name="Chang Q."/>
            <person name="Ding S."/>
            <person name="Wang X."/>
            <person name="Zhu J."/>
            <person name="Ruan X."/>
            <person name="Zhao L."/>
            <person name="Wei J."/>
            <person name="Que T."/>
            <person name="Du C."/>
            <person name="Cheng J."/>
            <person name="Dai P."/>
            <person name="Han X."/>
            <person name="Huang E."/>
            <person name="Gao Y."/>
            <person name="Liu J."/>
            <person name="Shao H."/>
            <person name="Ye R."/>
            <person name="Li L."/>
            <person name="Wei W."/>
            <person name="Wang X."/>
            <person name="Wang C."/>
            <person name="Yang T."/>
            <person name="Huo Q."/>
            <person name="Li W."/>
            <person name="Guo W."/>
            <person name="Chen H."/>
            <person name="Zhou L."/>
            <person name="Ni X."/>
            <person name="Tian J."/>
            <person name="Zhou Y."/>
            <person name="Sheng Y."/>
            <person name="Liu T."/>
            <person name="Pan Y."/>
            <person name="Xia L."/>
            <person name="Li J."/>
            <person name="Zhao F."/>
            <person name="Cao W."/>
        </authorList>
    </citation>
    <scope>NUCLEOTIDE SEQUENCE</scope>
    <source>
        <strain evidence="1">Hyas-2018</strain>
    </source>
</reference>
<dbReference type="Proteomes" id="UP000821845">
    <property type="component" value="Chromosome 8"/>
</dbReference>
<dbReference type="EMBL" id="CM023488">
    <property type="protein sequence ID" value="KAH6924594.1"/>
    <property type="molecule type" value="Genomic_DNA"/>
</dbReference>
<sequence>MDALRILVWLGKEMGLIGEPLRAWVNEKQDEMSELRAEERQKERVKAQEVHEREMILLETERASLEAALQQIDLAAGDVRSSSGNSDDTKQAASDSLNTSVMVGDTEWVEDSTNAYLNVVMSSGLGEPTSEERAVPLTYGSSFHEPASADHGIEALNNVFEYSDAYTYDATDVSTLRLPKFDEELEDVDEMVESAMNLELGGRREHEDKEIPVGAFRSSDESLPLTRNMQGCFILVREDKVNEAIPQECETVYEEQCEGESHVTYTKEMCKNEP</sequence>
<proteinExistence type="predicted"/>
<evidence type="ECO:0000313" key="1">
    <source>
        <dbReference type="EMBL" id="KAH6924594.1"/>
    </source>
</evidence>